<dbReference type="Proteomes" id="UP001221838">
    <property type="component" value="Unassembled WGS sequence"/>
</dbReference>
<name>A0ABT5DGE6_9BACT</name>
<dbReference type="EMBL" id="JAQNDM010000002">
    <property type="protein sequence ID" value="MDC0712736.1"/>
    <property type="molecule type" value="Genomic_DNA"/>
</dbReference>
<evidence type="ECO:0000313" key="1">
    <source>
        <dbReference type="EMBL" id="MDC0712736.1"/>
    </source>
</evidence>
<accession>A0ABT5DGE6</accession>
<evidence type="ECO:0008006" key="3">
    <source>
        <dbReference type="Google" id="ProtNLM"/>
    </source>
</evidence>
<comment type="caution">
    <text evidence="1">The sequence shown here is derived from an EMBL/GenBank/DDBJ whole genome shotgun (WGS) entry which is preliminary data.</text>
</comment>
<reference evidence="1 2" key="1">
    <citation type="submission" date="2022-11" db="EMBL/GenBank/DDBJ databases">
        <title>Minimal conservation of predation-associated metabolite biosynthetic gene clusters underscores biosynthetic potential of Myxococcota including descriptions for ten novel species: Archangium lansinium sp. nov., Myxococcus landrumus sp. nov., Nannocystis bai.</title>
        <authorList>
            <person name="Ahearne A."/>
            <person name="Stevens C."/>
            <person name="Dowd S."/>
        </authorList>
    </citation>
    <scope>NUCLEOTIDE SEQUENCE [LARGE SCALE GENOMIC DNA]</scope>
    <source>
        <strain evidence="1 2">NCWAL01</strain>
    </source>
</reference>
<gene>
    <name evidence="1" type="ORF">POL68_30015</name>
</gene>
<evidence type="ECO:0000313" key="2">
    <source>
        <dbReference type="Proteomes" id="UP001221838"/>
    </source>
</evidence>
<proteinExistence type="predicted"/>
<sequence>MTAVEITEALGCNERPVRETPDRLVSQIYMAGKSKGGSKDLIELAGIVGRVSCARGASFEASYLPREWRGTLDGGVMEERIKGRINERPVERARVRLPRAADKQHNVWDAAGVGLHAVGRLAPRKVFPR</sequence>
<protein>
    <recommendedName>
        <fullName evidence="3">Transposase</fullName>
    </recommendedName>
</protein>
<dbReference type="RefSeq" id="WP_272142870.1">
    <property type="nucleotide sequence ID" value="NZ_JAQNDM010000002.1"/>
</dbReference>
<keyword evidence="2" id="KW-1185">Reference proteome</keyword>
<organism evidence="1 2">
    <name type="scientific">Stigmatella ashevillensis</name>
    <dbReference type="NCBI Taxonomy" id="2995309"/>
    <lineage>
        <taxon>Bacteria</taxon>
        <taxon>Pseudomonadati</taxon>
        <taxon>Myxococcota</taxon>
        <taxon>Myxococcia</taxon>
        <taxon>Myxococcales</taxon>
        <taxon>Cystobacterineae</taxon>
        <taxon>Archangiaceae</taxon>
        <taxon>Stigmatella</taxon>
    </lineage>
</organism>